<feature type="region of interest" description="Disordered" evidence="1">
    <location>
        <begin position="183"/>
        <end position="221"/>
    </location>
</feature>
<evidence type="ECO:0000313" key="3">
    <source>
        <dbReference type="Proteomes" id="UP000294933"/>
    </source>
</evidence>
<dbReference type="Proteomes" id="UP000294933">
    <property type="component" value="Unassembled WGS sequence"/>
</dbReference>
<sequence length="266" mass="28816">MARVNRKAHSINFPKILSAVPVGLMPLLPETPAPSPIHSPPMSPSNSTTMNMVRPPSPPATPPRPAPSSIPAPNPPRMKTFAFLPLLDTPPDSKPSPPQPPASCPPTTKLPARTTMQMVPPSPPSEAESSAKAPSVSYFPPQPKANGSNLAPPQASSSSSVVQQHNITLHNPNVRKVRLQPLRSPALNPPSPFSLYPPSPRDSSDSDSEMEHYHSSTSSNANTKEFVLDLADLRSRREAMRLRQEREEARTWEPCNTLHFGPMDGL</sequence>
<feature type="region of interest" description="Disordered" evidence="1">
    <location>
        <begin position="30"/>
        <end position="164"/>
    </location>
</feature>
<name>A0A4Y7Q838_9AGAM</name>
<reference evidence="2 3" key="1">
    <citation type="submission" date="2018-06" db="EMBL/GenBank/DDBJ databases">
        <title>A transcriptomic atlas of mushroom development highlights an independent origin of complex multicellularity.</title>
        <authorList>
            <consortium name="DOE Joint Genome Institute"/>
            <person name="Krizsan K."/>
            <person name="Almasi E."/>
            <person name="Merenyi Z."/>
            <person name="Sahu N."/>
            <person name="Viragh M."/>
            <person name="Koszo T."/>
            <person name="Mondo S."/>
            <person name="Kiss B."/>
            <person name="Balint B."/>
            <person name="Kues U."/>
            <person name="Barry K."/>
            <person name="Hegedus J.C."/>
            <person name="Henrissat B."/>
            <person name="Johnson J."/>
            <person name="Lipzen A."/>
            <person name="Ohm R."/>
            <person name="Nagy I."/>
            <person name="Pangilinan J."/>
            <person name="Yan J."/>
            <person name="Xiong Y."/>
            <person name="Grigoriev I.V."/>
            <person name="Hibbett D.S."/>
            <person name="Nagy L.G."/>
        </authorList>
    </citation>
    <scope>NUCLEOTIDE SEQUENCE [LARGE SCALE GENOMIC DNA]</scope>
    <source>
        <strain evidence="2 3">SZMC22713</strain>
    </source>
</reference>
<evidence type="ECO:0000256" key="1">
    <source>
        <dbReference type="SAM" id="MobiDB-lite"/>
    </source>
</evidence>
<evidence type="ECO:0000313" key="2">
    <source>
        <dbReference type="EMBL" id="TDL23823.1"/>
    </source>
</evidence>
<organism evidence="2 3">
    <name type="scientific">Rickenella mellea</name>
    <dbReference type="NCBI Taxonomy" id="50990"/>
    <lineage>
        <taxon>Eukaryota</taxon>
        <taxon>Fungi</taxon>
        <taxon>Dikarya</taxon>
        <taxon>Basidiomycota</taxon>
        <taxon>Agaricomycotina</taxon>
        <taxon>Agaricomycetes</taxon>
        <taxon>Hymenochaetales</taxon>
        <taxon>Rickenellaceae</taxon>
        <taxon>Rickenella</taxon>
    </lineage>
</organism>
<dbReference type="EMBL" id="ML170169">
    <property type="protein sequence ID" value="TDL23823.1"/>
    <property type="molecule type" value="Genomic_DNA"/>
</dbReference>
<keyword evidence="3" id="KW-1185">Reference proteome</keyword>
<protein>
    <submittedName>
        <fullName evidence="2">Uncharacterized protein</fullName>
    </submittedName>
</protein>
<feature type="compositionally biased region" description="Low complexity" evidence="1">
    <location>
        <begin position="44"/>
        <end position="54"/>
    </location>
</feature>
<gene>
    <name evidence="2" type="ORF">BD410DRAFT_787112</name>
</gene>
<feature type="compositionally biased region" description="Pro residues" evidence="1">
    <location>
        <begin position="30"/>
        <end position="43"/>
    </location>
</feature>
<proteinExistence type="predicted"/>
<feature type="compositionally biased region" description="Low complexity" evidence="1">
    <location>
        <begin position="151"/>
        <end position="164"/>
    </location>
</feature>
<dbReference type="VEuPathDB" id="FungiDB:BD410DRAFT_787112"/>
<feature type="compositionally biased region" description="Low complexity" evidence="1">
    <location>
        <begin position="125"/>
        <end position="137"/>
    </location>
</feature>
<dbReference type="AlphaFoldDB" id="A0A4Y7Q838"/>
<accession>A0A4Y7Q838</accession>
<feature type="compositionally biased region" description="Pro residues" evidence="1">
    <location>
        <begin position="92"/>
        <end position="104"/>
    </location>
</feature>
<feature type="compositionally biased region" description="Pro residues" evidence="1">
    <location>
        <begin position="55"/>
        <end position="76"/>
    </location>
</feature>
<feature type="compositionally biased region" description="Pro residues" evidence="1">
    <location>
        <begin position="187"/>
        <end position="200"/>
    </location>
</feature>